<comment type="subcellular location">
    <subcellularLocation>
        <location evidence="1">Membrane</location>
    </subcellularLocation>
</comment>
<dbReference type="InterPro" id="IPR042240">
    <property type="entry name" value="CHASE_sf"/>
</dbReference>
<keyword evidence="10" id="KW-1185">Reference proteome</keyword>
<feature type="transmembrane region" description="Helical" evidence="5">
    <location>
        <begin position="15"/>
        <end position="34"/>
    </location>
</feature>
<dbReference type="NCBIfam" id="TIGR00229">
    <property type="entry name" value="sensory_box"/>
    <property type="match status" value="1"/>
</dbReference>
<dbReference type="InterPro" id="IPR000014">
    <property type="entry name" value="PAS"/>
</dbReference>
<evidence type="ECO:0000256" key="1">
    <source>
        <dbReference type="ARBA" id="ARBA00004370"/>
    </source>
</evidence>
<reference evidence="9" key="1">
    <citation type="submission" date="2023-09" db="EMBL/GenBank/DDBJ databases">
        <title>Paucibacter sp. APW11 Genome sequencing and assembly.</title>
        <authorList>
            <person name="Kim I."/>
        </authorList>
    </citation>
    <scope>NUCLEOTIDE SEQUENCE</scope>
    <source>
        <strain evidence="9">APW11</strain>
    </source>
</reference>
<evidence type="ECO:0000313" key="10">
    <source>
        <dbReference type="Proteomes" id="UP001246372"/>
    </source>
</evidence>
<comment type="caution">
    <text evidence="9">The sequence shown here is derived from an EMBL/GenBank/DDBJ whole genome shotgun (WGS) entry which is preliminary data.</text>
</comment>
<dbReference type="Gene3D" id="3.30.450.350">
    <property type="entry name" value="CHASE domain"/>
    <property type="match status" value="1"/>
</dbReference>
<name>A0ABU3PH77_9BURK</name>
<dbReference type="InterPro" id="IPR013655">
    <property type="entry name" value="PAS_fold_3"/>
</dbReference>
<accession>A0ABU3PH77</accession>
<dbReference type="RefSeq" id="WP_315652776.1">
    <property type="nucleotide sequence ID" value="NZ_JAVXZY010000011.1"/>
</dbReference>
<proteinExistence type="predicted"/>
<dbReference type="SMART" id="SM00091">
    <property type="entry name" value="PAS"/>
    <property type="match status" value="1"/>
</dbReference>
<dbReference type="InterPro" id="IPR043128">
    <property type="entry name" value="Rev_trsase/Diguanyl_cyclase"/>
</dbReference>
<dbReference type="Gene3D" id="3.30.450.20">
    <property type="entry name" value="PAS domain"/>
    <property type="match status" value="1"/>
</dbReference>
<organism evidence="9 10">
    <name type="scientific">Roseateles aquae</name>
    <dbReference type="NCBI Taxonomy" id="3077235"/>
    <lineage>
        <taxon>Bacteria</taxon>
        <taxon>Pseudomonadati</taxon>
        <taxon>Pseudomonadota</taxon>
        <taxon>Betaproteobacteria</taxon>
        <taxon>Burkholderiales</taxon>
        <taxon>Sphaerotilaceae</taxon>
        <taxon>Roseateles</taxon>
    </lineage>
</organism>
<evidence type="ECO:0000256" key="4">
    <source>
        <dbReference type="ARBA" id="ARBA00023136"/>
    </source>
</evidence>
<dbReference type="SMART" id="SM00267">
    <property type="entry name" value="GGDEF"/>
    <property type="match status" value="1"/>
</dbReference>
<evidence type="ECO:0000259" key="8">
    <source>
        <dbReference type="PROSITE" id="PS50887"/>
    </source>
</evidence>
<evidence type="ECO:0000256" key="5">
    <source>
        <dbReference type="SAM" id="Phobius"/>
    </source>
</evidence>
<dbReference type="SMART" id="SM01079">
    <property type="entry name" value="CHASE"/>
    <property type="match status" value="1"/>
</dbReference>
<dbReference type="Pfam" id="PF00990">
    <property type="entry name" value="GGDEF"/>
    <property type="match status" value="1"/>
</dbReference>
<dbReference type="InterPro" id="IPR000700">
    <property type="entry name" value="PAS-assoc_C"/>
</dbReference>
<dbReference type="InterPro" id="IPR029787">
    <property type="entry name" value="Nucleotide_cyclase"/>
</dbReference>
<feature type="domain" description="PAC" evidence="6">
    <location>
        <begin position="428"/>
        <end position="482"/>
    </location>
</feature>
<evidence type="ECO:0000259" key="6">
    <source>
        <dbReference type="PROSITE" id="PS50113"/>
    </source>
</evidence>
<gene>
    <name evidence="9" type="ORF">RQP53_21630</name>
</gene>
<dbReference type="NCBIfam" id="TIGR00254">
    <property type="entry name" value="GGDEF"/>
    <property type="match status" value="1"/>
</dbReference>
<dbReference type="Gene3D" id="3.30.70.270">
    <property type="match status" value="1"/>
</dbReference>
<keyword evidence="2 5" id="KW-0812">Transmembrane</keyword>
<evidence type="ECO:0000259" key="7">
    <source>
        <dbReference type="PROSITE" id="PS50839"/>
    </source>
</evidence>
<dbReference type="PROSITE" id="PS50839">
    <property type="entry name" value="CHASE"/>
    <property type="match status" value="1"/>
</dbReference>
<dbReference type="InterPro" id="IPR000160">
    <property type="entry name" value="GGDEF_dom"/>
</dbReference>
<keyword evidence="3 5" id="KW-1133">Transmembrane helix</keyword>
<dbReference type="InterPro" id="IPR006189">
    <property type="entry name" value="CHASE_dom"/>
</dbReference>
<dbReference type="Pfam" id="PF03924">
    <property type="entry name" value="CHASE"/>
    <property type="match status" value="1"/>
</dbReference>
<dbReference type="PANTHER" id="PTHR46663:SF3">
    <property type="entry name" value="SLL0267 PROTEIN"/>
    <property type="match status" value="1"/>
</dbReference>
<dbReference type="PROSITE" id="PS50113">
    <property type="entry name" value="PAC"/>
    <property type="match status" value="1"/>
</dbReference>
<dbReference type="PANTHER" id="PTHR46663">
    <property type="entry name" value="DIGUANYLATE CYCLASE DGCT-RELATED"/>
    <property type="match status" value="1"/>
</dbReference>
<protein>
    <submittedName>
        <fullName evidence="9">GGDEF domain-containing protein</fullName>
    </submittedName>
</protein>
<feature type="domain" description="GGDEF" evidence="8">
    <location>
        <begin position="514"/>
        <end position="644"/>
    </location>
</feature>
<dbReference type="Proteomes" id="UP001246372">
    <property type="component" value="Unassembled WGS sequence"/>
</dbReference>
<dbReference type="CDD" id="cd01949">
    <property type="entry name" value="GGDEF"/>
    <property type="match status" value="1"/>
</dbReference>
<dbReference type="SUPFAM" id="SSF55073">
    <property type="entry name" value="Nucleotide cyclase"/>
    <property type="match status" value="1"/>
</dbReference>
<dbReference type="CDD" id="cd00130">
    <property type="entry name" value="PAS"/>
    <property type="match status" value="1"/>
</dbReference>
<dbReference type="SUPFAM" id="SSF55785">
    <property type="entry name" value="PYP-like sensor domain (PAS domain)"/>
    <property type="match status" value="1"/>
</dbReference>
<feature type="domain" description="CHASE" evidence="7">
    <location>
        <begin position="80"/>
        <end position="296"/>
    </location>
</feature>
<dbReference type="Pfam" id="PF08447">
    <property type="entry name" value="PAS_3"/>
    <property type="match status" value="1"/>
</dbReference>
<dbReference type="PROSITE" id="PS50887">
    <property type="entry name" value="GGDEF"/>
    <property type="match status" value="1"/>
</dbReference>
<dbReference type="InterPro" id="IPR035965">
    <property type="entry name" value="PAS-like_dom_sf"/>
</dbReference>
<sequence length="644" mass="71343">MKAGLRRLWARSLRWQGWPVAVAMAVLLLTLLFWQRQQRSERLQAQAVVDASLHEAVLRLQQRLLSYELLLQSTQAFVLAQASGDARSFKHYVDMLPLGAELAGVQGLGLARWLPEEQRLPVQRQWQREGRGLMLIQPGGVREAYAPVTQLEPDVPRNQAALGRDLLAEPALRDALLLARDSGHMALSSRLPLAPLLPGAPDGLLMVLPLYDSSSPPSSTLERRQTLRGWIWAPVAVGELMASVYAELPRHLRLRLYEGQVLSEEAALFDSGGGIDASARRVQEYLDVGGRTWTLSLQLGEHFAAGTGMAGAPLVLGSGALLAALLGLLCWSLLHSNERAQGLAERMTQALRESEQRWAFALDGSGDGMWDWHIDSGRIDCSPRWKAIMGWQAGEPQAQRVLSLVHPDDLPRVRADFIHCLKGHGQTLQSEFRVADEHSGDWNWVLARGRVVSRDAQQWALRMIGTLSDINARRLSEERVRFMASHDALTELANRAHFGERMHYALANARRYGDSLGLILLDLDRFKPINDQYGHAVGDQLLQMVAKRLRNAVRETDVVGRIGGDEFVVLLTGPVTRGSAQVVVDKIFNQVAQPMELSGVRIELTCSIGLALYPDDGQDEISLTKAADAAMYRRKHAGRAWLGG</sequence>
<evidence type="ECO:0000313" key="9">
    <source>
        <dbReference type="EMBL" id="MDT9001893.1"/>
    </source>
</evidence>
<evidence type="ECO:0000256" key="2">
    <source>
        <dbReference type="ARBA" id="ARBA00022692"/>
    </source>
</evidence>
<keyword evidence="4 5" id="KW-0472">Membrane</keyword>
<evidence type="ECO:0000256" key="3">
    <source>
        <dbReference type="ARBA" id="ARBA00022989"/>
    </source>
</evidence>
<dbReference type="EMBL" id="JAVXZY010000011">
    <property type="protein sequence ID" value="MDT9001893.1"/>
    <property type="molecule type" value="Genomic_DNA"/>
</dbReference>
<dbReference type="InterPro" id="IPR052163">
    <property type="entry name" value="DGC-Regulatory_Protein"/>
</dbReference>